<dbReference type="Proteomes" id="UP001054252">
    <property type="component" value="Unassembled WGS sequence"/>
</dbReference>
<gene>
    <name evidence="1" type="ORF">SLEP1_g14390</name>
</gene>
<protein>
    <submittedName>
        <fullName evidence="1">Uncharacterized protein</fullName>
    </submittedName>
</protein>
<name>A0AAV5ITB9_9ROSI</name>
<sequence>MLYSFGYNTKSVNPRFDWKQLAYLISLIIGEQRTKNGVRERMKRICRRKIKRERSLITVRRKGKVDGQ</sequence>
<organism evidence="1 2">
    <name type="scientific">Rubroshorea leprosula</name>
    <dbReference type="NCBI Taxonomy" id="152421"/>
    <lineage>
        <taxon>Eukaryota</taxon>
        <taxon>Viridiplantae</taxon>
        <taxon>Streptophyta</taxon>
        <taxon>Embryophyta</taxon>
        <taxon>Tracheophyta</taxon>
        <taxon>Spermatophyta</taxon>
        <taxon>Magnoliopsida</taxon>
        <taxon>eudicotyledons</taxon>
        <taxon>Gunneridae</taxon>
        <taxon>Pentapetalae</taxon>
        <taxon>rosids</taxon>
        <taxon>malvids</taxon>
        <taxon>Malvales</taxon>
        <taxon>Dipterocarpaceae</taxon>
        <taxon>Rubroshorea</taxon>
    </lineage>
</organism>
<evidence type="ECO:0000313" key="2">
    <source>
        <dbReference type="Proteomes" id="UP001054252"/>
    </source>
</evidence>
<evidence type="ECO:0000313" key="1">
    <source>
        <dbReference type="EMBL" id="GKV01876.1"/>
    </source>
</evidence>
<accession>A0AAV5ITB9</accession>
<reference evidence="1 2" key="1">
    <citation type="journal article" date="2021" name="Commun. Biol.">
        <title>The genome of Shorea leprosula (Dipterocarpaceae) highlights the ecological relevance of drought in aseasonal tropical rainforests.</title>
        <authorList>
            <person name="Ng K.K.S."/>
            <person name="Kobayashi M.J."/>
            <person name="Fawcett J.A."/>
            <person name="Hatakeyama M."/>
            <person name="Paape T."/>
            <person name="Ng C.H."/>
            <person name="Ang C.C."/>
            <person name="Tnah L.H."/>
            <person name="Lee C.T."/>
            <person name="Nishiyama T."/>
            <person name="Sese J."/>
            <person name="O'Brien M.J."/>
            <person name="Copetti D."/>
            <person name="Mohd Noor M.I."/>
            <person name="Ong R.C."/>
            <person name="Putra M."/>
            <person name="Sireger I.Z."/>
            <person name="Indrioko S."/>
            <person name="Kosugi Y."/>
            <person name="Izuno A."/>
            <person name="Isagi Y."/>
            <person name="Lee S.L."/>
            <person name="Shimizu K.K."/>
        </authorList>
    </citation>
    <scope>NUCLEOTIDE SEQUENCE [LARGE SCALE GENOMIC DNA]</scope>
    <source>
        <strain evidence="1">214</strain>
    </source>
</reference>
<dbReference type="AlphaFoldDB" id="A0AAV5ITB9"/>
<keyword evidence="2" id="KW-1185">Reference proteome</keyword>
<proteinExistence type="predicted"/>
<dbReference type="EMBL" id="BPVZ01000017">
    <property type="protein sequence ID" value="GKV01876.1"/>
    <property type="molecule type" value="Genomic_DNA"/>
</dbReference>
<comment type="caution">
    <text evidence="1">The sequence shown here is derived from an EMBL/GenBank/DDBJ whole genome shotgun (WGS) entry which is preliminary data.</text>
</comment>